<dbReference type="RefSeq" id="WP_006331571.1">
    <property type="nucleotide sequence ID" value="NZ_BAHC01000063.1"/>
</dbReference>
<gene>
    <name evidence="3" type="ORF">GORHZ_063_00020</name>
</gene>
<comment type="caution">
    <text evidence="3">The sequence shown here is derived from an EMBL/GenBank/DDBJ whole genome shotgun (WGS) entry which is preliminary data.</text>
</comment>
<keyword evidence="4" id="KW-1185">Reference proteome</keyword>
<sequence length="275" mass="28373">MVSGGHEPDWFGDIPAWPATGRMPARELASALTAARVATLEPGTPTTAMQGQESFLPTAESAVDWTVPDASASDGPSLDDPFEQMRLNPVTPEKKSGPTRFWTGHRGTLLGAAAVLVVLGAAAGVALSQAGGGTEQMTNQAAESTTAITSSAPVDTCPALVDGGVTTGDGPGDQNSGAGAILAFNHAYYVSRSAARARAVSAPNAVASEDVMQQYIDQRPVGTTHCLSITDEGNNTYDVVLTEYPPGAATIVYHQIIRTVESDGKTYIASIKAVD</sequence>
<dbReference type="Pfam" id="PF26527">
    <property type="entry name" value="DUF8176"/>
    <property type="match status" value="1"/>
</dbReference>
<dbReference type="OrthoDB" id="4382015at2"/>
<dbReference type="EMBL" id="BAHC01000063">
    <property type="protein sequence ID" value="GAB89508.1"/>
    <property type="molecule type" value="Genomic_DNA"/>
</dbReference>
<dbReference type="STRING" id="1108045.GORHZ_063_00020"/>
<evidence type="ECO:0000313" key="3">
    <source>
        <dbReference type="EMBL" id="GAB89508.1"/>
    </source>
</evidence>
<dbReference type="eggNOG" id="ENOG5033VEH">
    <property type="taxonomic scope" value="Bacteria"/>
</dbReference>
<reference evidence="3 4" key="1">
    <citation type="submission" date="2012-08" db="EMBL/GenBank/DDBJ databases">
        <title>Whole genome shotgun sequence of Gordonia rhizosphera NBRC 16068.</title>
        <authorList>
            <person name="Takarada H."/>
            <person name="Isaki S."/>
            <person name="Hosoyama A."/>
            <person name="Tsuchikane K."/>
            <person name="Katsumata H."/>
            <person name="Baba S."/>
            <person name="Ohji S."/>
            <person name="Yamazaki S."/>
            <person name="Fujita N."/>
        </authorList>
    </citation>
    <scope>NUCLEOTIDE SEQUENCE [LARGE SCALE GENOMIC DNA]</scope>
    <source>
        <strain evidence="3 4">NBRC 16068</strain>
    </source>
</reference>
<accession>K6V0U9</accession>
<evidence type="ECO:0000313" key="4">
    <source>
        <dbReference type="Proteomes" id="UP000008363"/>
    </source>
</evidence>
<evidence type="ECO:0000259" key="2">
    <source>
        <dbReference type="Pfam" id="PF26527"/>
    </source>
</evidence>
<feature type="region of interest" description="Disordered" evidence="1">
    <location>
        <begin position="70"/>
        <end position="100"/>
    </location>
</feature>
<dbReference type="Proteomes" id="UP000008363">
    <property type="component" value="Unassembled WGS sequence"/>
</dbReference>
<feature type="domain" description="DUF8176" evidence="2">
    <location>
        <begin position="155"/>
        <end position="272"/>
    </location>
</feature>
<name>K6V0U9_9ACTN</name>
<protein>
    <recommendedName>
        <fullName evidence="2">DUF8176 domain-containing protein</fullName>
    </recommendedName>
</protein>
<evidence type="ECO:0000256" key="1">
    <source>
        <dbReference type="SAM" id="MobiDB-lite"/>
    </source>
</evidence>
<dbReference type="AlphaFoldDB" id="K6V0U9"/>
<proteinExistence type="predicted"/>
<dbReference type="InterPro" id="IPR058489">
    <property type="entry name" value="DUF8176"/>
</dbReference>
<organism evidence="3 4">
    <name type="scientific">Gordonia rhizosphera NBRC 16068</name>
    <dbReference type="NCBI Taxonomy" id="1108045"/>
    <lineage>
        <taxon>Bacteria</taxon>
        <taxon>Bacillati</taxon>
        <taxon>Actinomycetota</taxon>
        <taxon>Actinomycetes</taxon>
        <taxon>Mycobacteriales</taxon>
        <taxon>Gordoniaceae</taxon>
        <taxon>Gordonia</taxon>
    </lineage>
</organism>